<gene>
    <name evidence="2" type="ORF">PanWU01x14_084200</name>
</gene>
<feature type="transmembrane region" description="Helical" evidence="1">
    <location>
        <begin position="72"/>
        <end position="93"/>
    </location>
</feature>
<reference evidence="3" key="1">
    <citation type="submission" date="2016-06" db="EMBL/GenBank/DDBJ databases">
        <title>Parallel loss of symbiosis genes in relatives of nitrogen-fixing non-legume Parasponia.</title>
        <authorList>
            <person name="Van Velzen R."/>
            <person name="Holmer R."/>
            <person name="Bu F."/>
            <person name="Rutten L."/>
            <person name="Van Zeijl A."/>
            <person name="Liu W."/>
            <person name="Santuari L."/>
            <person name="Cao Q."/>
            <person name="Sharma T."/>
            <person name="Shen D."/>
            <person name="Roswanjaya Y."/>
            <person name="Wardhani T."/>
            <person name="Kalhor M.S."/>
            <person name="Jansen J."/>
            <person name="Van den Hoogen J."/>
            <person name="Gungor B."/>
            <person name="Hartog M."/>
            <person name="Hontelez J."/>
            <person name="Verver J."/>
            <person name="Yang W.-C."/>
            <person name="Schijlen E."/>
            <person name="Repin R."/>
            <person name="Schilthuizen M."/>
            <person name="Schranz E."/>
            <person name="Heidstra R."/>
            <person name="Miyata K."/>
            <person name="Fedorova E."/>
            <person name="Kohlen W."/>
            <person name="Bisseling T."/>
            <person name="Smit S."/>
            <person name="Geurts R."/>
        </authorList>
    </citation>
    <scope>NUCLEOTIDE SEQUENCE [LARGE SCALE GENOMIC DNA]</scope>
    <source>
        <strain evidence="3">cv. WU1-14</strain>
    </source>
</reference>
<keyword evidence="1" id="KW-1133">Transmembrane helix</keyword>
<keyword evidence="1" id="KW-0812">Transmembrane</keyword>
<name>A0A2P5D9L0_PARAD</name>
<keyword evidence="3" id="KW-1185">Reference proteome</keyword>
<evidence type="ECO:0008006" key="4">
    <source>
        <dbReference type="Google" id="ProtNLM"/>
    </source>
</evidence>
<accession>A0A2P5D9L0</accession>
<comment type="caution">
    <text evidence="2">The sequence shown here is derived from an EMBL/GenBank/DDBJ whole genome shotgun (WGS) entry which is preliminary data.</text>
</comment>
<protein>
    <recommendedName>
        <fullName evidence="4">Transmembrane protein</fullName>
    </recommendedName>
</protein>
<sequence length="145" mass="16731">MIEDNEEAVLLARLVDEPGGLHCLRRVAGEEARQVDEWDLKLWSIWAGLLLVGPYELLGYVLLVLKHRRVKNWWYACCGGCGSTNTFNCHVLFSHNIQYANPVGLVICFVLFLLLLWKISLNRFLQNLVISMQIKRDLRISLCLF</sequence>
<feature type="transmembrane region" description="Helical" evidence="1">
    <location>
        <begin position="43"/>
        <end position="65"/>
    </location>
</feature>
<organism evidence="2 3">
    <name type="scientific">Parasponia andersonii</name>
    <name type="common">Sponia andersonii</name>
    <dbReference type="NCBI Taxonomy" id="3476"/>
    <lineage>
        <taxon>Eukaryota</taxon>
        <taxon>Viridiplantae</taxon>
        <taxon>Streptophyta</taxon>
        <taxon>Embryophyta</taxon>
        <taxon>Tracheophyta</taxon>
        <taxon>Spermatophyta</taxon>
        <taxon>Magnoliopsida</taxon>
        <taxon>eudicotyledons</taxon>
        <taxon>Gunneridae</taxon>
        <taxon>Pentapetalae</taxon>
        <taxon>rosids</taxon>
        <taxon>fabids</taxon>
        <taxon>Rosales</taxon>
        <taxon>Cannabaceae</taxon>
        <taxon>Parasponia</taxon>
    </lineage>
</organism>
<dbReference type="Proteomes" id="UP000237105">
    <property type="component" value="Unassembled WGS sequence"/>
</dbReference>
<dbReference type="EMBL" id="JXTB01000053">
    <property type="protein sequence ID" value="PON69956.1"/>
    <property type="molecule type" value="Genomic_DNA"/>
</dbReference>
<evidence type="ECO:0000313" key="3">
    <source>
        <dbReference type="Proteomes" id="UP000237105"/>
    </source>
</evidence>
<dbReference type="AlphaFoldDB" id="A0A2P5D9L0"/>
<evidence type="ECO:0000256" key="1">
    <source>
        <dbReference type="SAM" id="Phobius"/>
    </source>
</evidence>
<feature type="transmembrane region" description="Helical" evidence="1">
    <location>
        <begin position="99"/>
        <end position="117"/>
    </location>
</feature>
<proteinExistence type="predicted"/>
<evidence type="ECO:0000313" key="2">
    <source>
        <dbReference type="EMBL" id="PON69956.1"/>
    </source>
</evidence>
<keyword evidence="1" id="KW-0472">Membrane</keyword>